<keyword evidence="2" id="KW-0812">Transmembrane</keyword>
<keyword evidence="4" id="KW-1185">Reference proteome</keyword>
<name>A0A9X3BSV7_9MYCO</name>
<gene>
    <name evidence="3" type="ORF">H7K45_10635</name>
</gene>
<feature type="compositionally biased region" description="Polar residues" evidence="1">
    <location>
        <begin position="127"/>
        <end position="138"/>
    </location>
</feature>
<evidence type="ECO:0000256" key="1">
    <source>
        <dbReference type="SAM" id="MobiDB-lite"/>
    </source>
</evidence>
<protein>
    <submittedName>
        <fullName evidence="3">Uncharacterized protein</fullName>
    </submittedName>
</protein>
<reference evidence="3" key="1">
    <citation type="submission" date="2020-07" db="EMBL/GenBank/DDBJ databases">
        <authorList>
            <person name="Pettersson B.M.F."/>
            <person name="Behra P.R.K."/>
            <person name="Ramesh M."/>
            <person name="Das S."/>
            <person name="Dasgupta S."/>
            <person name="Kirsebom L.A."/>
        </authorList>
    </citation>
    <scope>NUCLEOTIDE SEQUENCE</scope>
    <source>
        <strain evidence="3">DSM 44838</strain>
    </source>
</reference>
<accession>A0A9X3BSV7</accession>
<comment type="caution">
    <text evidence="3">The sequence shown here is derived from an EMBL/GenBank/DDBJ whole genome shotgun (WGS) entry which is preliminary data.</text>
</comment>
<organism evidence="3 4">
    <name type="scientific">Mycobacterium yunnanensis</name>
    <dbReference type="NCBI Taxonomy" id="368477"/>
    <lineage>
        <taxon>Bacteria</taxon>
        <taxon>Bacillati</taxon>
        <taxon>Actinomycetota</taxon>
        <taxon>Actinomycetes</taxon>
        <taxon>Mycobacteriales</taxon>
        <taxon>Mycobacteriaceae</taxon>
        <taxon>Mycobacterium</taxon>
    </lineage>
</organism>
<dbReference type="AlphaFoldDB" id="A0A9X3BSV7"/>
<feature type="transmembrane region" description="Helical" evidence="2">
    <location>
        <begin position="28"/>
        <end position="50"/>
    </location>
</feature>
<feature type="region of interest" description="Disordered" evidence="1">
    <location>
        <begin position="1"/>
        <end position="22"/>
    </location>
</feature>
<reference evidence="3" key="2">
    <citation type="journal article" date="2022" name="BMC Genomics">
        <title>Comparative genome analysis of mycobacteria focusing on tRNA and non-coding RNA.</title>
        <authorList>
            <person name="Behra P.R.K."/>
            <person name="Pettersson B.M.F."/>
            <person name="Ramesh M."/>
            <person name="Das S."/>
            <person name="Dasgupta S."/>
            <person name="Kirsebom L.A."/>
        </authorList>
    </citation>
    <scope>NUCLEOTIDE SEQUENCE</scope>
    <source>
        <strain evidence="3">DSM 44838</strain>
    </source>
</reference>
<dbReference type="EMBL" id="JACKVK010000008">
    <property type="protein sequence ID" value="MCV7420994.1"/>
    <property type="molecule type" value="Genomic_DNA"/>
</dbReference>
<proteinExistence type="predicted"/>
<dbReference type="Proteomes" id="UP001141629">
    <property type="component" value="Unassembled WGS sequence"/>
</dbReference>
<sequence length="155" mass="16390">MSAVTIEPVNDADHDEDEPAWHERTSTVVGASIGAIAVIGVLWLLISYMVGGSDDPGSGPQYYPDPSFSERSSASTTDSPGGTTSTETITSTSPPVTTDIDPGNTTTSSTDTTSSTPTTTSFDPSNLPRTRASSTYSDGRQRPRLNETRTLYPRP</sequence>
<evidence type="ECO:0000313" key="4">
    <source>
        <dbReference type="Proteomes" id="UP001141629"/>
    </source>
</evidence>
<keyword evidence="2" id="KW-0472">Membrane</keyword>
<feature type="region of interest" description="Disordered" evidence="1">
    <location>
        <begin position="53"/>
        <end position="155"/>
    </location>
</feature>
<feature type="compositionally biased region" description="Low complexity" evidence="1">
    <location>
        <begin position="72"/>
        <end position="125"/>
    </location>
</feature>
<keyword evidence="2" id="KW-1133">Transmembrane helix</keyword>
<evidence type="ECO:0000313" key="3">
    <source>
        <dbReference type="EMBL" id="MCV7420994.1"/>
    </source>
</evidence>
<evidence type="ECO:0000256" key="2">
    <source>
        <dbReference type="SAM" id="Phobius"/>
    </source>
</evidence>